<name>A0A1H7XXJ5_9BACT</name>
<evidence type="ECO:0000256" key="1">
    <source>
        <dbReference type="SAM" id="Coils"/>
    </source>
</evidence>
<gene>
    <name evidence="2" type="ORF">SAMN04489760_11265</name>
</gene>
<dbReference type="AlphaFoldDB" id="A0A1H7XXJ5"/>
<keyword evidence="1" id="KW-0175">Coiled coil</keyword>
<reference evidence="2 3" key="1">
    <citation type="submission" date="2016-10" db="EMBL/GenBank/DDBJ databases">
        <authorList>
            <person name="de Groot N.N."/>
        </authorList>
    </citation>
    <scope>NUCLEOTIDE SEQUENCE [LARGE SCALE GENOMIC DNA]</scope>
    <source>
        <strain evidence="2 3">DSM 8423</strain>
    </source>
</reference>
<dbReference type="Proteomes" id="UP000198744">
    <property type="component" value="Unassembled WGS sequence"/>
</dbReference>
<dbReference type="RefSeq" id="WP_093883510.1">
    <property type="nucleotide sequence ID" value="NZ_FOBS01000012.1"/>
</dbReference>
<accession>A0A1H7XXJ5</accession>
<dbReference type="EMBL" id="FOBS01000012">
    <property type="protein sequence ID" value="SEM37797.1"/>
    <property type="molecule type" value="Genomic_DNA"/>
</dbReference>
<dbReference type="OrthoDB" id="9989360at2"/>
<evidence type="ECO:0000313" key="3">
    <source>
        <dbReference type="Proteomes" id="UP000198744"/>
    </source>
</evidence>
<keyword evidence="3" id="KW-1185">Reference proteome</keyword>
<sequence>MTPKTDIEALLARIKELEEENERLRNELKAKSDSELTIFEDEYKGHPVLTLGRSCRPFSIGLRQLQFLKKAWPQVEIFLQKHEKSSSNPPTEDDEIKI</sequence>
<proteinExistence type="predicted"/>
<organism evidence="2 3">
    <name type="scientific">Syntrophus gentianae</name>
    <dbReference type="NCBI Taxonomy" id="43775"/>
    <lineage>
        <taxon>Bacteria</taxon>
        <taxon>Pseudomonadati</taxon>
        <taxon>Thermodesulfobacteriota</taxon>
        <taxon>Syntrophia</taxon>
        <taxon>Syntrophales</taxon>
        <taxon>Syntrophaceae</taxon>
        <taxon>Syntrophus</taxon>
    </lineage>
</organism>
<feature type="coiled-coil region" evidence="1">
    <location>
        <begin position="7"/>
        <end position="34"/>
    </location>
</feature>
<evidence type="ECO:0000313" key="2">
    <source>
        <dbReference type="EMBL" id="SEM37797.1"/>
    </source>
</evidence>
<protein>
    <submittedName>
        <fullName evidence="2">Uncharacterized protein</fullName>
    </submittedName>
</protein>